<feature type="region of interest" description="Disordered" evidence="1">
    <location>
        <begin position="58"/>
        <end position="92"/>
    </location>
</feature>
<dbReference type="AlphaFoldDB" id="A0A427BC63"/>
<feature type="compositionally biased region" description="Acidic residues" evidence="1">
    <location>
        <begin position="81"/>
        <end position="92"/>
    </location>
</feature>
<evidence type="ECO:0000256" key="1">
    <source>
        <dbReference type="SAM" id="MobiDB-lite"/>
    </source>
</evidence>
<evidence type="ECO:0000313" key="2">
    <source>
        <dbReference type="EMBL" id="RRT86028.1"/>
    </source>
</evidence>
<name>A0A427BC63_ENSVE</name>
<proteinExistence type="predicted"/>
<dbReference type="Proteomes" id="UP000287651">
    <property type="component" value="Unassembled WGS sequence"/>
</dbReference>
<reference evidence="2 3" key="1">
    <citation type="journal article" date="2014" name="Agronomy (Basel)">
        <title>A Draft Genome Sequence for Ensete ventricosum, the Drought-Tolerant Tree Against Hunger.</title>
        <authorList>
            <person name="Harrison J."/>
            <person name="Moore K.A."/>
            <person name="Paszkiewicz K."/>
            <person name="Jones T."/>
            <person name="Grant M."/>
            <person name="Ambacheew D."/>
            <person name="Muzemil S."/>
            <person name="Studholme D.J."/>
        </authorList>
    </citation>
    <scope>NUCLEOTIDE SEQUENCE [LARGE SCALE GENOMIC DNA]</scope>
</reference>
<organism evidence="2 3">
    <name type="scientific">Ensete ventricosum</name>
    <name type="common">Abyssinian banana</name>
    <name type="synonym">Musa ensete</name>
    <dbReference type="NCBI Taxonomy" id="4639"/>
    <lineage>
        <taxon>Eukaryota</taxon>
        <taxon>Viridiplantae</taxon>
        <taxon>Streptophyta</taxon>
        <taxon>Embryophyta</taxon>
        <taxon>Tracheophyta</taxon>
        <taxon>Spermatophyta</taxon>
        <taxon>Magnoliopsida</taxon>
        <taxon>Liliopsida</taxon>
        <taxon>Zingiberales</taxon>
        <taxon>Musaceae</taxon>
        <taxon>Ensete</taxon>
    </lineage>
</organism>
<evidence type="ECO:0000313" key="3">
    <source>
        <dbReference type="Proteomes" id="UP000287651"/>
    </source>
</evidence>
<protein>
    <submittedName>
        <fullName evidence="2">Uncharacterized protein</fullName>
    </submittedName>
</protein>
<gene>
    <name evidence="2" type="ORF">B296_00002031</name>
</gene>
<comment type="caution">
    <text evidence="2">The sequence shown here is derived from an EMBL/GenBank/DDBJ whole genome shotgun (WGS) entry which is preliminary data.</text>
</comment>
<sequence length="92" mass="10604">MNRQVKNITVRDGKTLQEVVFYNRHGRRKCHRESCCSTRDLEKDFSIKCTHLGWNTKLQEDGAQNKPSSKAKEASNYTSQDADEAVENELND</sequence>
<dbReference type="EMBL" id="AMZH03000024">
    <property type="protein sequence ID" value="RRT86028.1"/>
    <property type="molecule type" value="Genomic_DNA"/>
</dbReference>
<accession>A0A427BC63</accession>